<dbReference type="GO" id="GO:0042130">
    <property type="term" value="P:negative regulation of T cell proliferation"/>
    <property type="evidence" value="ECO:0000318"/>
    <property type="project" value="GO_Central"/>
</dbReference>
<keyword evidence="8" id="KW-0675">Receptor</keyword>
<dbReference type="AlphaFoldDB" id="W5LXI6"/>
<evidence type="ECO:0000256" key="10">
    <source>
        <dbReference type="ARBA" id="ARBA00023319"/>
    </source>
</evidence>
<dbReference type="GO" id="GO:0009897">
    <property type="term" value="C:external side of plasma membrane"/>
    <property type="evidence" value="ECO:0000318"/>
    <property type="project" value="GO_Central"/>
</dbReference>
<reference evidence="12" key="3">
    <citation type="submission" date="2025-09" db="UniProtKB">
        <authorList>
            <consortium name="Ensembl"/>
        </authorList>
    </citation>
    <scope>IDENTIFICATION</scope>
</reference>
<dbReference type="InterPro" id="IPR003599">
    <property type="entry name" value="Ig_sub"/>
</dbReference>
<evidence type="ECO:0000313" key="12">
    <source>
        <dbReference type="Ensembl" id="ENSLOCP00000000843.1"/>
    </source>
</evidence>
<dbReference type="Bgee" id="ENSLOCG00000000761">
    <property type="expression patterns" value="Expressed in testis and 13 other cell types or tissues"/>
</dbReference>
<evidence type="ECO:0000256" key="4">
    <source>
        <dbReference type="ARBA" id="ARBA00022729"/>
    </source>
</evidence>
<dbReference type="SUPFAM" id="SSF48726">
    <property type="entry name" value="Immunoglobulin"/>
    <property type="match status" value="1"/>
</dbReference>
<dbReference type="Proteomes" id="UP000018468">
    <property type="component" value="Unassembled WGS sequence"/>
</dbReference>
<dbReference type="FunFam" id="2.60.40.10:FF:002360">
    <property type="entry name" value="Si:dkey-222p3.1"/>
    <property type="match status" value="1"/>
</dbReference>
<dbReference type="InterPro" id="IPR013783">
    <property type="entry name" value="Ig-like_fold"/>
</dbReference>
<evidence type="ECO:0000256" key="1">
    <source>
        <dbReference type="ARBA" id="ARBA00004251"/>
    </source>
</evidence>
<reference evidence="13" key="1">
    <citation type="submission" date="2011-12" db="EMBL/GenBank/DDBJ databases">
        <title>The Draft Genome of Lepisosteus oculatus.</title>
        <authorList>
            <consortium name="The Broad Institute Genome Assembly &amp; Analysis Group"/>
            <consortium name="Computational R&amp;D Group"/>
            <consortium name="and Sequencing Platform"/>
            <person name="Di Palma F."/>
            <person name="Alfoldi J."/>
            <person name="Johnson J."/>
            <person name="Berlin A."/>
            <person name="Gnerre S."/>
            <person name="Jaffe D."/>
            <person name="MacCallum I."/>
            <person name="Young S."/>
            <person name="Walker B.J."/>
            <person name="Lander E.S."/>
            <person name="Lindblad-Toh K."/>
        </authorList>
    </citation>
    <scope>NUCLEOTIDE SEQUENCE [LARGE SCALE GENOMIC DNA]</scope>
</reference>
<evidence type="ECO:0000256" key="8">
    <source>
        <dbReference type="ARBA" id="ARBA00023170"/>
    </source>
</evidence>
<dbReference type="GO" id="GO:0031295">
    <property type="term" value="P:T cell costimulation"/>
    <property type="evidence" value="ECO:0000318"/>
    <property type="project" value="GO_Central"/>
</dbReference>
<keyword evidence="2" id="KW-1003">Cell membrane</keyword>
<dbReference type="Ensembl" id="ENSLOCT00000000847.1">
    <property type="protein sequence ID" value="ENSLOCP00000000843.1"/>
    <property type="gene ID" value="ENSLOCG00000000761.1"/>
</dbReference>
<keyword evidence="7" id="KW-1015">Disulfide bond</keyword>
<evidence type="ECO:0000313" key="13">
    <source>
        <dbReference type="Proteomes" id="UP000018468"/>
    </source>
</evidence>
<proteinExistence type="predicted"/>
<dbReference type="GO" id="GO:0071222">
    <property type="term" value="P:cellular response to lipopolysaccharide"/>
    <property type="evidence" value="ECO:0000318"/>
    <property type="project" value="GO_Central"/>
</dbReference>
<evidence type="ECO:0000256" key="7">
    <source>
        <dbReference type="ARBA" id="ARBA00023157"/>
    </source>
</evidence>
<keyword evidence="5" id="KW-1133">Transmembrane helix</keyword>
<dbReference type="InParanoid" id="W5LXI6"/>
<dbReference type="STRING" id="7918.ENSLOCP00000000843"/>
<dbReference type="GO" id="GO:0006955">
    <property type="term" value="P:immune response"/>
    <property type="evidence" value="ECO:0000318"/>
    <property type="project" value="GO_Central"/>
</dbReference>
<evidence type="ECO:0000259" key="11">
    <source>
        <dbReference type="PROSITE" id="PS50835"/>
    </source>
</evidence>
<organism evidence="12 13">
    <name type="scientific">Lepisosteus oculatus</name>
    <name type="common">Spotted gar</name>
    <dbReference type="NCBI Taxonomy" id="7918"/>
    <lineage>
        <taxon>Eukaryota</taxon>
        <taxon>Metazoa</taxon>
        <taxon>Chordata</taxon>
        <taxon>Craniata</taxon>
        <taxon>Vertebrata</taxon>
        <taxon>Euteleostomi</taxon>
        <taxon>Actinopterygii</taxon>
        <taxon>Neopterygii</taxon>
        <taxon>Holostei</taxon>
        <taxon>Semionotiformes</taxon>
        <taxon>Lepisosteidae</taxon>
        <taxon>Lepisosteus</taxon>
    </lineage>
</organism>
<evidence type="ECO:0000256" key="3">
    <source>
        <dbReference type="ARBA" id="ARBA00022692"/>
    </source>
</evidence>
<dbReference type="PROSITE" id="PS50835">
    <property type="entry name" value="IG_LIKE"/>
    <property type="match status" value="1"/>
</dbReference>
<keyword evidence="10" id="KW-0393">Immunoglobulin domain</keyword>
<protein>
    <recommendedName>
        <fullName evidence="11">Ig-like domain-containing protein</fullName>
    </recommendedName>
</protein>
<evidence type="ECO:0000256" key="9">
    <source>
        <dbReference type="ARBA" id="ARBA00023180"/>
    </source>
</evidence>
<feature type="domain" description="Ig-like" evidence="11">
    <location>
        <begin position="6"/>
        <end position="101"/>
    </location>
</feature>
<dbReference type="InterPro" id="IPR007110">
    <property type="entry name" value="Ig-like_dom"/>
</dbReference>
<dbReference type="InterPro" id="IPR013106">
    <property type="entry name" value="Ig_V-set"/>
</dbReference>
<dbReference type="InterPro" id="IPR036179">
    <property type="entry name" value="Ig-like_dom_sf"/>
</dbReference>
<dbReference type="GO" id="GO:0042102">
    <property type="term" value="P:positive regulation of T cell proliferation"/>
    <property type="evidence" value="ECO:0000318"/>
    <property type="project" value="GO_Central"/>
</dbReference>
<evidence type="ECO:0000256" key="2">
    <source>
        <dbReference type="ARBA" id="ARBA00022475"/>
    </source>
</evidence>
<dbReference type="Pfam" id="PF07686">
    <property type="entry name" value="V-set"/>
    <property type="match status" value="1"/>
</dbReference>
<dbReference type="InterPro" id="IPR051713">
    <property type="entry name" value="T-cell_Activation_Regulation"/>
</dbReference>
<dbReference type="PANTHER" id="PTHR25466">
    <property type="entry name" value="T-LYMPHOCYTE ACTIVATION ANTIGEN"/>
    <property type="match status" value="1"/>
</dbReference>
<dbReference type="PANTHER" id="PTHR25466:SF11">
    <property type="entry name" value="GALECTIN 17-RELATED"/>
    <property type="match status" value="1"/>
</dbReference>
<keyword evidence="3" id="KW-0812">Transmembrane</keyword>
<keyword evidence="9" id="KW-0325">Glycoprotein</keyword>
<dbReference type="Gene3D" id="2.60.40.10">
    <property type="entry name" value="Immunoglobulins"/>
    <property type="match status" value="1"/>
</dbReference>
<dbReference type="SMART" id="SM00409">
    <property type="entry name" value="IG"/>
    <property type="match status" value="1"/>
</dbReference>
<evidence type="ECO:0000256" key="5">
    <source>
        <dbReference type="ARBA" id="ARBA00022989"/>
    </source>
</evidence>
<name>W5LXI6_LEPOC</name>
<evidence type="ECO:0000256" key="6">
    <source>
        <dbReference type="ARBA" id="ARBA00023136"/>
    </source>
</evidence>
<sequence>VLAFFPHRPVSSEHVPVTAKFGDSVTLPCDVEPYSLGIPERKLHVFWETLDYCVYEFMGGKGYPDNRFQNRVEMSREKISRVDLSLTVHHTTFSDGQIYTCYLIADKEHLLQRVDLAVLAHSEVHSLQPGASLSHPLNTAGPAEVLFDPAGSVQSPRDFLSSAGLPGPGYEQRVSVQNSSLTLRSLIPVDRGSYTVRDLQGNTISTVIVTV</sequence>
<keyword evidence="6" id="KW-0472">Membrane</keyword>
<dbReference type="GO" id="GO:0007166">
    <property type="term" value="P:cell surface receptor signaling pathway"/>
    <property type="evidence" value="ECO:0000318"/>
    <property type="project" value="GO_Central"/>
</dbReference>
<dbReference type="GeneTree" id="ENSGT01030000234974"/>
<dbReference type="HOGENOM" id="CLU_1140237_0_0_1"/>
<dbReference type="eggNOG" id="ENOG502S1GG">
    <property type="taxonomic scope" value="Eukaryota"/>
</dbReference>
<keyword evidence="4" id="KW-0732">Signal</keyword>
<keyword evidence="13" id="KW-1185">Reference proteome</keyword>
<comment type="subcellular location">
    <subcellularLocation>
        <location evidence="1">Cell membrane</location>
        <topology evidence="1">Single-pass type I membrane protein</topology>
    </subcellularLocation>
</comment>
<reference evidence="12" key="2">
    <citation type="submission" date="2025-08" db="UniProtKB">
        <authorList>
            <consortium name="Ensembl"/>
        </authorList>
    </citation>
    <scope>IDENTIFICATION</scope>
</reference>
<accession>W5LXI6</accession>